<dbReference type="InterPro" id="IPR054738">
    <property type="entry name" value="Siphovirus-type_tail_C"/>
</dbReference>
<evidence type="ECO:0000313" key="2">
    <source>
        <dbReference type="EMBL" id="MFD0902326.1"/>
    </source>
</evidence>
<reference evidence="3" key="1">
    <citation type="journal article" date="2019" name="Int. J. Syst. Evol. Microbiol.">
        <title>The Global Catalogue of Microorganisms (GCM) 10K type strain sequencing project: providing services to taxonomists for standard genome sequencing and annotation.</title>
        <authorList>
            <consortium name="The Broad Institute Genomics Platform"/>
            <consortium name="The Broad Institute Genome Sequencing Center for Infectious Disease"/>
            <person name="Wu L."/>
            <person name="Ma J."/>
        </authorList>
    </citation>
    <scope>NUCLEOTIDE SEQUENCE [LARGE SCALE GENOMIC DNA]</scope>
    <source>
        <strain evidence="3">JCM 31202</strain>
    </source>
</reference>
<dbReference type="RefSeq" id="WP_378299995.1">
    <property type="nucleotide sequence ID" value="NZ_JBHTJA010000034.1"/>
</dbReference>
<sequence length="283" mass="31020">MSLQDGAREMVLLPRQSDGIFLQGLSAPMPEVREVSENRTEDDGVRDETMLFGSRAVSIELLVTQDPRGVEDELARYLHPRVRPFLVVEDDGWSQARRIRLRVSQFDKPLELDLARIDARKISVGWVAPDGIWEADVAAEETVVADVDTSGDGFSLPVTLPLTLTATQETGASLLTNLGAVPSHFTAKLYGPCTAPSLVNETTGEEITFTSGLTLASGEYVEIDTRERTANLLSNAATTRLHLIDFTSTSWWQLQPGLNQIRYAPAPSEPGAAAIITYRPAWL</sequence>
<dbReference type="Proteomes" id="UP001596972">
    <property type="component" value="Unassembled WGS sequence"/>
</dbReference>
<evidence type="ECO:0000259" key="1">
    <source>
        <dbReference type="Pfam" id="PF22768"/>
    </source>
</evidence>
<comment type="caution">
    <text evidence="2">The sequence shown here is derived from an EMBL/GenBank/DDBJ whole genome shotgun (WGS) entry which is preliminary data.</text>
</comment>
<gene>
    <name evidence="2" type="ORF">ACFQ11_18150</name>
</gene>
<dbReference type="EMBL" id="JBHTJA010000034">
    <property type="protein sequence ID" value="MFD0902326.1"/>
    <property type="molecule type" value="Genomic_DNA"/>
</dbReference>
<accession>A0ABW3EUB7</accession>
<dbReference type="Gene3D" id="2.60.120.860">
    <property type="match status" value="1"/>
</dbReference>
<feature type="domain" description="Siphovirus-type tail component C-terminal" evidence="1">
    <location>
        <begin position="182"/>
        <end position="282"/>
    </location>
</feature>
<name>A0ABW3EUB7_9ACTN</name>
<organism evidence="2 3">
    <name type="scientific">Actinomadura sediminis</name>
    <dbReference type="NCBI Taxonomy" id="1038904"/>
    <lineage>
        <taxon>Bacteria</taxon>
        <taxon>Bacillati</taxon>
        <taxon>Actinomycetota</taxon>
        <taxon>Actinomycetes</taxon>
        <taxon>Streptosporangiales</taxon>
        <taxon>Thermomonosporaceae</taxon>
        <taxon>Actinomadura</taxon>
    </lineage>
</organism>
<dbReference type="Pfam" id="PF22768">
    <property type="entry name" value="SPP1_Dit"/>
    <property type="match status" value="1"/>
</dbReference>
<protein>
    <recommendedName>
        <fullName evidence="1">Siphovirus-type tail component C-terminal domain-containing protein</fullName>
    </recommendedName>
</protein>
<evidence type="ECO:0000313" key="3">
    <source>
        <dbReference type="Proteomes" id="UP001596972"/>
    </source>
</evidence>
<keyword evidence="3" id="KW-1185">Reference proteome</keyword>
<proteinExistence type="predicted"/>